<dbReference type="EMBL" id="JAHWGI010000059">
    <property type="protein sequence ID" value="KAK3908492.1"/>
    <property type="molecule type" value="Genomic_DNA"/>
</dbReference>
<comment type="caution">
    <text evidence="4">The sequence shown here is derived from an EMBL/GenBank/DDBJ whole genome shotgun (WGS) entry which is preliminary data.</text>
</comment>
<dbReference type="Proteomes" id="UP001219518">
    <property type="component" value="Unassembled WGS sequence"/>
</dbReference>
<dbReference type="EMBL" id="JAHWGI010000441">
    <property type="protein sequence ID" value="KAK3915557.1"/>
    <property type="molecule type" value="Genomic_DNA"/>
</dbReference>
<feature type="non-terminal residue" evidence="4">
    <location>
        <position position="66"/>
    </location>
</feature>
<evidence type="ECO:0000313" key="3">
    <source>
        <dbReference type="EMBL" id="KAK3916922.1"/>
    </source>
</evidence>
<proteinExistence type="predicted"/>
<dbReference type="EMBL" id="JAHWGI010001178">
    <property type="protein sequence ID" value="KAK3924347.1"/>
    <property type="molecule type" value="Genomic_DNA"/>
</dbReference>
<protein>
    <submittedName>
        <fullName evidence="4">F-box/kelch-repeat protein</fullName>
    </submittedName>
</protein>
<name>A0AAE1HN19_9NEOP</name>
<evidence type="ECO:0000313" key="2">
    <source>
        <dbReference type="EMBL" id="KAK3915557.1"/>
    </source>
</evidence>
<keyword evidence="6" id="KW-1185">Reference proteome</keyword>
<evidence type="ECO:0000313" key="5">
    <source>
        <dbReference type="EMBL" id="KAK3929490.1"/>
    </source>
</evidence>
<accession>A0AAE1HN19</accession>
<dbReference type="AlphaFoldDB" id="A0AAE1HN19"/>
<reference evidence="4" key="1">
    <citation type="submission" date="2021-07" db="EMBL/GenBank/DDBJ databases">
        <authorList>
            <person name="Catto M.A."/>
            <person name="Jacobson A."/>
            <person name="Kennedy G."/>
            <person name="Labadie P."/>
            <person name="Hunt B.G."/>
            <person name="Srinivasan R."/>
        </authorList>
    </citation>
    <scope>NUCLEOTIDE SEQUENCE</scope>
    <source>
        <strain evidence="4">PL_HMW_Pooled</strain>
        <tissue evidence="4">Head</tissue>
    </source>
</reference>
<evidence type="ECO:0000313" key="4">
    <source>
        <dbReference type="EMBL" id="KAK3924347.1"/>
    </source>
</evidence>
<evidence type="ECO:0000313" key="1">
    <source>
        <dbReference type="EMBL" id="KAK3908492.1"/>
    </source>
</evidence>
<reference evidence="4" key="2">
    <citation type="journal article" date="2023" name="BMC Genomics">
        <title>Pest status, molecular evolution, and epigenetic factors derived from the genome assembly of Frankliniella fusca, a thysanopteran phytovirus vector.</title>
        <authorList>
            <person name="Catto M.A."/>
            <person name="Labadie P.E."/>
            <person name="Jacobson A.L."/>
            <person name="Kennedy G.G."/>
            <person name="Srinivasan R."/>
            <person name="Hunt B.G."/>
        </authorList>
    </citation>
    <scope>NUCLEOTIDE SEQUENCE</scope>
    <source>
        <strain evidence="4">PL_HMW_Pooled</strain>
    </source>
</reference>
<sequence>KTLYRRAVIKIAQDRYWHQIPQLTQSHLTLSQLPYIVGLERFSAVAGALATKLCTSGAKPEETTSH</sequence>
<dbReference type="EMBL" id="JAHWGI010000641">
    <property type="protein sequence ID" value="KAK3916922.1"/>
    <property type="molecule type" value="Genomic_DNA"/>
</dbReference>
<gene>
    <name evidence="5" type="ORF">KUF71_003497</name>
    <name evidence="3" type="ORF">KUF71_006630</name>
    <name evidence="4" type="ORF">KUF71_012299</name>
    <name evidence="1" type="ORF">KUF71_018920</name>
    <name evidence="2" type="ORF">KUF71_024700</name>
</gene>
<organism evidence="4 6">
    <name type="scientific">Frankliniella fusca</name>
    <dbReference type="NCBI Taxonomy" id="407009"/>
    <lineage>
        <taxon>Eukaryota</taxon>
        <taxon>Metazoa</taxon>
        <taxon>Ecdysozoa</taxon>
        <taxon>Arthropoda</taxon>
        <taxon>Hexapoda</taxon>
        <taxon>Insecta</taxon>
        <taxon>Pterygota</taxon>
        <taxon>Neoptera</taxon>
        <taxon>Paraneoptera</taxon>
        <taxon>Thysanoptera</taxon>
        <taxon>Terebrantia</taxon>
        <taxon>Thripoidea</taxon>
        <taxon>Thripidae</taxon>
        <taxon>Frankliniella</taxon>
    </lineage>
</organism>
<evidence type="ECO:0000313" key="6">
    <source>
        <dbReference type="Proteomes" id="UP001219518"/>
    </source>
</evidence>
<dbReference type="EMBL" id="JAHWGI010001401">
    <property type="protein sequence ID" value="KAK3929490.1"/>
    <property type="molecule type" value="Genomic_DNA"/>
</dbReference>